<dbReference type="EMBL" id="CP000453">
    <property type="protein sequence ID" value="ABI56146.1"/>
    <property type="molecule type" value="Genomic_DNA"/>
</dbReference>
<dbReference type="AlphaFoldDB" id="Q0AAJ1"/>
<dbReference type="Proteomes" id="UP000001962">
    <property type="component" value="Chromosome"/>
</dbReference>
<dbReference type="KEGG" id="aeh:Mlg_0792"/>
<organism evidence="1 2">
    <name type="scientific">Alkalilimnicola ehrlichii (strain ATCC BAA-1101 / DSM 17681 / MLHE-1)</name>
    <dbReference type="NCBI Taxonomy" id="187272"/>
    <lineage>
        <taxon>Bacteria</taxon>
        <taxon>Pseudomonadati</taxon>
        <taxon>Pseudomonadota</taxon>
        <taxon>Gammaproteobacteria</taxon>
        <taxon>Chromatiales</taxon>
        <taxon>Ectothiorhodospiraceae</taxon>
        <taxon>Alkalilimnicola</taxon>
    </lineage>
</organism>
<proteinExistence type="predicted"/>
<protein>
    <submittedName>
        <fullName evidence="1">Uncharacterized protein</fullName>
    </submittedName>
</protein>
<reference evidence="2" key="1">
    <citation type="submission" date="2006-08" db="EMBL/GenBank/DDBJ databases">
        <title>Complete sequence of Alkalilimnicola ehrilichei MLHE-1.</title>
        <authorList>
            <person name="Copeland A."/>
            <person name="Lucas S."/>
            <person name="Lapidus A."/>
            <person name="Barry K."/>
            <person name="Detter J.C."/>
            <person name="Glavina del Rio T."/>
            <person name="Hammon N."/>
            <person name="Israni S."/>
            <person name="Dalin E."/>
            <person name="Tice H."/>
            <person name="Pitluck S."/>
            <person name="Sims D."/>
            <person name="Brettin T."/>
            <person name="Bruce D."/>
            <person name="Han C."/>
            <person name="Tapia R."/>
            <person name="Gilna P."/>
            <person name="Schmutz J."/>
            <person name="Larimer F."/>
            <person name="Land M."/>
            <person name="Hauser L."/>
            <person name="Kyrpides N."/>
            <person name="Mikhailova N."/>
            <person name="Oremland R.S."/>
            <person name="Hoeft S.E."/>
            <person name="Switzer-Blum J."/>
            <person name="Kulp T."/>
            <person name="King G."/>
            <person name="Tabita R."/>
            <person name="Witte B."/>
            <person name="Santini J.M."/>
            <person name="Basu P."/>
            <person name="Hollibaugh J.T."/>
            <person name="Xie G."/>
            <person name="Stolz J.F."/>
            <person name="Richardson P."/>
        </authorList>
    </citation>
    <scope>NUCLEOTIDE SEQUENCE [LARGE SCALE GENOMIC DNA]</scope>
    <source>
        <strain evidence="2">ATCC BAA-1101 / DSM 17681 / MLHE-1</strain>
    </source>
</reference>
<dbReference type="RefSeq" id="WP_011628541.1">
    <property type="nucleotide sequence ID" value="NC_008340.1"/>
</dbReference>
<keyword evidence="2" id="KW-1185">Reference proteome</keyword>
<accession>Q0AAJ1</accession>
<dbReference type="HOGENOM" id="CLU_2080971_0_0_6"/>
<dbReference type="OrthoDB" id="6197906at2"/>
<name>Q0AAJ1_ALKEH</name>
<evidence type="ECO:0000313" key="2">
    <source>
        <dbReference type="Proteomes" id="UP000001962"/>
    </source>
</evidence>
<sequence length="123" mass="13731">MGTTTQGKPRQIPRQYSNDWLERLDGRTAIAKAVNDRLHHLVRDLGGPDALSYQEQSICRRIVWLEAQIESREVALAKGEDVDEARHVANINTLTGLLKAVGLERRSKDVPDLAQYLASKEAG</sequence>
<evidence type="ECO:0000313" key="1">
    <source>
        <dbReference type="EMBL" id="ABI56146.1"/>
    </source>
</evidence>
<gene>
    <name evidence="1" type="ordered locus">Mlg_0792</name>
</gene>